<sequence>MRTKLIRVALSAVMFAAALPAMAQTNSGTNTPTPPTLEQMRTMTPQQRQDLRAQLKAMSPEQRQQFHEQMRAQRKAAWDAMTPEQKAAKKAEWQKHRLEHKAKVDAFVKTLDPAQRKAFDELHHRGPHGNPAGDVK</sequence>
<dbReference type="RefSeq" id="WP_420244247.1">
    <property type="nucleotide sequence ID" value="NZ_BOPV01000001.1"/>
</dbReference>
<feature type="region of interest" description="Disordered" evidence="1">
    <location>
        <begin position="24"/>
        <end position="93"/>
    </location>
</feature>
<protein>
    <recommendedName>
        <fullName evidence="5">LTXXQ motif family protein</fullName>
    </recommendedName>
</protein>
<reference evidence="3" key="1">
    <citation type="submission" date="2021-02" db="EMBL/GenBank/DDBJ databases">
        <title>Genome sequence of Rhodospirillales sp. strain TMPK1 isolated from soil.</title>
        <authorList>
            <person name="Nakai R."/>
            <person name="Kusada H."/>
            <person name="Tamaki H."/>
        </authorList>
    </citation>
    <scope>NUCLEOTIDE SEQUENCE</scope>
    <source>
        <strain evidence="3">TMPK1</strain>
    </source>
</reference>
<evidence type="ECO:0000256" key="2">
    <source>
        <dbReference type="SAM" id="SignalP"/>
    </source>
</evidence>
<comment type="caution">
    <text evidence="3">The sequence shown here is derived from an EMBL/GenBank/DDBJ whole genome shotgun (WGS) entry which is preliminary data.</text>
</comment>
<feature type="chain" id="PRO_5035720494" description="LTXXQ motif family protein" evidence="2">
    <location>
        <begin position="24"/>
        <end position="136"/>
    </location>
</feature>
<dbReference type="GO" id="GO:0042597">
    <property type="term" value="C:periplasmic space"/>
    <property type="evidence" value="ECO:0007669"/>
    <property type="project" value="InterPro"/>
</dbReference>
<dbReference type="AlphaFoldDB" id="A0A8S8XI72"/>
<evidence type="ECO:0008006" key="5">
    <source>
        <dbReference type="Google" id="ProtNLM"/>
    </source>
</evidence>
<feature type="compositionally biased region" description="Polar residues" evidence="1">
    <location>
        <begin position="39"/>
        <end position="48"/>
    </location>
</feature>
<name>A0A8S8XI72_9PROT</name>
<keyword evidence="2" id="KW-0732">Signal</keyword>
<evidence type="ECO:0000256" key="1">
    <source>
        <dbReference type="SAM" id="MobiDB-lite"/>
    </source>
</evidence>
<dbReference type="EMBL" id="BOPV01000001">
    <property type="protein sequence ID" value="GIL40966.1"/>
    <property type="molecule type" value="Genomic_DNA"/>
</dbReference>
<evidence type="ECO:0000313" key="4">
    <source>
        <dbReference type="Proteomes" id="UP000681075"/>
    </source>
</evidence>
<accession>A0A8S8XI72</accession>
<evidence type="ECO:0000313" key="3">
    <source>
        <dbReference type="EMBL" id="GIL40966.1"/>
    </source>
</evidence>
<dbReference type="Proteomes" id="UP000681075">
    <property type="component" value="Unassembled WGS sequence"/>
</dbReference>
<organism evidence="3 4">
    <name type="scientific">Roseiterribacter gracilis</name>
    <dbReference type="NCBI Taxonomy" id="2812848"/>
    <lineage>
        <taxon>Bacteria</taxon>
        <taxon>Pseudomonadati</taxon>
        <taxon>Pseudomonadota</taxon>
        <taxon>Alphaproteobacteria</taxon>
        <taxon>Rhodospirillales</taxon>
        <taxon>Roseiterribacteraceae</taxon>
        <taxon>Roseiterribacter</taxon>
    </lineage>
</organism>
<feature type="signal peptide" evidence="2">
    <location>
        <begin position="1"/>
        <end position="23"/>
    </location>
</feature>
<gene>
    <name evidence="3" type="ORF">TMPK1_32030</name>
</gene>
<proteinExistence type="predicted"/>
<keyword evidence="4" id="KW-1185">Reference proteome</keyword>